<dbReference type="FunFam" id="3.30.565.10:FF:000006">
    <property type="entry name" value="Sensor histidine kinase WalK"/>
    <property type="match status" value="1"/>
</dbReference>
<evidence type="ECO:0000313" key="9">
    <source>
        <dbReference type="EMBL" id="CBW28126.1"/>
    </source>
</evidence>
<evidence type="ECO:0000313" key="10">
    <source>
        <dbReference type="Proteomes" id="UP000008963"/>
    </source>
</evidence>
<evidence type="ECO:0000256" key="1">
    <source>
        <dbReference type="ARBA" id="ARBA00000085"/>
    </source>
</evidence>
<accession>E1X156</accession>
<dbReference type="AlphaFoldDB" id="E1X156"/>
<dbReference type="SUPFAM" id="SSF55874">
    <property type="entry name" value="ATPase domain of HSP90 chaperone/DNA topoisomerase II/histidine kinase"/>
    <property type="match status" value="1"/>
</dbReference>
<keyword evidence="3" id="KW-0597">Phosphoprotein</keyword>
<dbReference type="Pfam" id="PF02518">
    <property type="entry name" value="HATPase_c"/>
    <property type="match status" value="1"/>
</dbReference>
<dbReference type="eggNOG" id="COG4252">
    <property type="taxonomic scope" value="Bacteria"/>
</dbReference>
<evidence type="ECO:0000256" key="2">
    <source>
        <dbReference type="ARBA" id="ARBA00012438"/>
    </source>
</evidence>
<keyword evidence="7" id="KW-1133">Transmembrane helix</keyword>
<dbReference type="InterPro" id="IPR036097">
    <property type="entry name" value="HisK_dim/P_sf"/>
</dbReference>
<feature type="transmembrane region" description="Helical" evidence="7">
    <location>
        <begin position="314"/>
        <end position="331"/>
    </location>
</feature>
<evidence type="ECO:0000256" key="4">
    <source>
        <dbReference type="ARBA" id="ARBA00022679"/>
    </source>
</evidence>
<evidence type="ECO:0000256" key="5">
    <source>
        <dbReference type="ARBA" id="ARBA00022777"/>
    </source>
</evidence>
<dbReference type="OrthoDB" id="5287847at2"/>
<dbReference type="SUPFAM" id="SSF47384">
    <property type="entry name" value="Homodimeric domain of signal transducing histidine kinase"/>
    <property type="match status" value="1"/>
</dbReference>
<dbReference type="SMART" id="SM00388">
    <property type="entry name" value="HisKA"/>
    <property type="match status" value="1"/>
</dbReference>
<keyword evidence="5" id="KW-0418">Kinase</keyword>
<dbReference type="HOGENOM" id="CLU_433984_0_0_7"/>
<dbReference type="InterPro" id="IPR004358">
    <property type="entry name" value="Sig_transdc_His_kin-like_C"/>
</dbReference>
<dbReference type="InterPro" id="IPR003594">
    <property type="entry name" value="HATPase_dom"/>
</dbReference>
<dbReference type="InterPro" id="IPR050736">
    <property type="entry name" value="Sensor_HK_Regulatory"/>
</dbReference>
<dbReference type="PRINTS" id="PR00344">
    <property type="entry name" value="BCTRLSENSOR"/>
</dbReference>
<gene>
    <name evidence="9" type="ordered locus">BMS_3383</name>
</gene>
<dbReference type="SMART" id="SM00387">
    <property type="entry name" value="HATPase_c"/>
    <property type="match status" value="1"/>
</dbReference>
<dbReference type="KEGG" id="bmx:BMS_3383"/>
<dbReference type="PATRIC" id="fig|862908.3.peg.3236"/>
<dbReference type="Proteomes" id="UP000008963">
    <property type="component" value="Chromosome"/>
</dbReference>
<evidence type="ECO:0000256" key="7">
    <source>
        <dbReference type="SAM" id="Phobius"/>
    </source>
</evidence>
<keyword evidence="7" id="KW-0812">Transmembrane</keyword>
<dbReference type="SMART" id="SM01080">
    <property type="entry name" value="CHASE2"/>
    <property type="match status" value="1"/>
</dbReference>
<dbReference type="Pfam" id="PF00512">
    <property type="entry name" value="HisKA"/>
    <property type="match status" value="1"/>
</dbReference>
<reference evidence="10" key="1">
    <citation type="journal article" date="2013" name="ISME J.">
        <title>A small predatory core genome in the divergent marine Bacteriovorax marinus SJ and the terrestrial Bdellovibrio bacteriovorus.</title>
        <authorList>
            <person name="Crossman L.C."/>
            <person name="Chen H."/>
            <person name="Cerdeno-Tarraga A.M."/>
            <person name="Brooks K."/>
            <person name="Quail M.A."/>
            <person name="Pineiro S.A."/>
            <person name="Hobley L."/>
            <person name="Sockett R.E."/>
            <person name="Bentley S.D."/>
            <person name="Parkhill J."/>
            <person name="Williams H.N."/>
            <person name="Stine O.C."/>
        </authorList>
    </citation>
    <scope>NUCLEOTIDE SEQUENCE [LARGE SCALE GENOMIC DNA]</scope>
    <source>
        <strain evidence="10">ATCC BAA-682 / DSM 15412 / SJ</strain>
    </source>
</reference>
<dbReference type="Gene3D" id="3.30.565.10">
    <property type="entry name" value="Histidine kinase-like ATPase, C-terminal domain"/>
    <property type="match status" value="1"/>
</dbReference>
<evidence type="ECO:0000256" key="3">
    <source>
        <dbReference type="ARBA" id="ARBA00022553"/>
    </source>
</evidence>
<feature type="transmembrane region" description="Helical" evidence="7">
    <location>
        <begin position="338"/>
        <end position="357"/>
    </location>
</feature>
<dbReference type="InterPro" id="IPR005467">
    <property type="entry name" value="His_kinase_dom"/>
</dbReference>
<keyword evidence="6" id="KW-0902">Two-component regulatory system</keyword>
<dbReference type="RefSeq" id="WP_014245895.1">
    <property type="nucleotide sequence ID" value="NC_016620.1"/>
</dbReference>
<keyword evidence="4" id="KW-0808">Transferase</keyword>
<keyword evidence="7" id="KW-0472">Membrane</keyword>
<organism evidence="9 10">
    <name type="scientific">Halobacteriovorax marinus (strain ATCC BAA-682 / DSM 15412 / SJ)</name>
    <name type="common">Bacteriovorax marinus</name>
    <dbReference type="NCBI Taxonomy" id="862908"/>
    <lineage>
        <taxon>Bacteria</taxon>
        <taxon>Pseudomonadati</taxon>
        <taxon>Bdellovibrionota</taxon>
        <taxon>Bacteriovoracia</taxon>
        <taxon>Bacteriovoracales</taxon>
        <taxon>Halobacteriovoraceae</taxon>
        <taxon>Halobacteriovorax</taxon>
    </lineage>
</organism>
<dbReference type="PANTHER" id="PTHR43711:SF1">
    <property type="entry name" value="HISTIDINE KINASE 1"/>
    <property type="match status" value="1"/>
</dbReference>
<dbReference type="Pfam" id="PF05226">
    <property type="entry name" value="CHASE2"/>
    <property type="match status" value="1"/>
</dbReference>
<feature type="transmembrane region" description="Helical" evidence="7">
    <location>
        <begin position="20"/>
        <end position="38"/>
    </location>
</feature>
<dbReference type="Gene3D" id="1.10.287.130">
    <property type="match status" value="1"/>
</dbReference>
<name>E1X156_HALMS</name>
<dbReference type="GO" id="GO:0000155">
    <property type="term" value="F:phosphorelay sensor kinase activity"/>
    <property type="evidence" value="ECO:0007669"/>
    <property type="project" value="InterPro"/>
</dbReference>
<evidence type="ECO:0000259" key="8">
    <source>
        <dbReference type="PROSITE" id="PS50109"/>
    </source>
</evidence>
<dbReference type="PANTHER" id="PTHR43711">
    <property type="entry name" value="TWO-COMPONENT HISTIDINE KINASE"/>
    <property type="match status" value="1"/>
</dbReference>
<comment type="catalytic activity">
    <reaction evidence="1">
        <text>ATP + protein L-histidine = ADP + protein N-phospho-L-histidine.</text>
        <dbReference type="EC" id="2.7.13.3"/>
    </reaction>
</comment>
<dbReference type="eggNOG" id="COG2205">
    <property type="taxonomic scope" value="Bacteria"/>
</dbReference>
<dbReference type="CDD" id="cd00075">
    <property type="entry name" value="HATPase"/>
    <property type="match status" value="1"/>
</dbReference>
<feature type="transmembrane region" description="Helical" evidence="7">
    <location>
        <begin position="363"/>
        <end position="383"/>
    </location>
</feature>
<dbReference type="STRING" id="862908.BMS_3383"/>
<proteinExistence type="predicted"/>
<evidence type="ECO:0000256" key="6">
    <source>
        <dbReference type="ARBA" id="ARBA00023012"/>
    </source>
</evidence>
<dbReference type="InterPro" id="IPR003661">
    <property type="entry name" value="HisK_dim/P_dom"/>
</dbReference>
<dbReference type="EC" id="2.7.13.3" evidence="2"/>
<keyword evidence="10" id="KW-1185">Reference proteome</keyword>
<protein>
    <recommendedName>
        <fullName evidence="2">histidine kinase</fullName>
        <ecNumber evidence="2">2.7.13.3</ecNumber>
    </recommendedName>
</protein>
<dbReference type="EMBL" id="FQ312005">
    <property type="protein sequence ID" value="CBW28126.1"/>
    <property type="molecule type" value="Genomic_DNA"/>
</dbReference>
<feature type="domain" description="Histidine kinase" evidence="8">
    <location>
        <begin position="415"/>
        <end position="630"/>
    </location>
</feature>
<dbReference type="PROSITE" id="PS50109">
    <property type="entry name" value="HIS_KIN"/>
    <property type="match status" value="1"/>
</dbReference>
<dbReference type="InterPro" id="IPR036890">
    <property type="entry name" value="HATPase_C_sf"/>
</dbReference>
<dbReference type="InterPro" id="IPR007890">
    <property type="entry name" value="CHASE2"/>
</dbReference>
<dbReference type="CDD" id="cd00082">
    <property type="entry name" value="HisKA"/>
    <property type="match status" value="1"/>
</dbReference>
<sequence>MNYLKIAIEYLRKLDTSRLYPLVFTIIFIVVLFQYSFASLEAVFYDLRIKYDWGISFKDEIVLVTMDEESDQFLGESFPYTYASHEVLIERLMQDRPSSVGYLVGLLEPDSQREREALSHFKELTQDYIRSGGIFRFGTNMDNWDEHLPPMDLRSLGYSLALLNKDNSTFSKDDISRRALINISGEESFHLWMANANRAKSGLEKLDAPAIQGSYYLQEADATFTLFRYYTNPISKKGRIKKIPFHRVLVGNFPKGFFENKIVLVGPSYISNTNDTVLTPFNREDYISSKLAVHAEIIQSFLQNKTILQIPRDVSNVLAILIALFLSVIISRMRPTTGLAMTLALMFGVNLLAYLLFSMLGLWLYVTHIILTVFVVYYIWVPFRAIGEYQRRYAIQEETKLLKKVENLKQNFISLMSHDLKTPVAKIAGMADVMKHKNAGNMELTSGLQSIIDSTKELNKFISSILDLTKVESRNVSLNMQSKDINSIVENTVEGLRYEANTKNVTVVQDLAPLYPIEFDVTLMKRVFANLVENAIKYSGEGSEVNVKTWDDEQWVYITISDNGVGIPPEDLEYVFEKFYRVKNDASHSIKGTGLGLYLVKYFVELHGGTIEAFSEVGQGTTFKIKLKNQ</sequence>